<dbReference type="Proteomes" id="UP000828390">
    <property type="component" value="Unassembled WGS sequence"/>
</dbReference>
<protein>
    <submittedName>
        <fullName evidence="1">Uncharacterized protein</fullName>
    </submittedName>
</protein>
<reference evidence="1" key="1">
    <citation type="journal article" date="2019" name="bioRxiv">
        <title>The Genome of the Zebra Mussel, Dreissena polymorpha: A Resource for Invasive Species Research.</title>
        <authorList>
            <person name="McCartney M.A."/>
            <person name="Auch B."/>
            <person name="Kono T."/>
            <person name="Mallez S."/>
            <person name="Zhang Y."/>
            <person name="Obille A."/>
            <person name="Becker A."/>
            <person name="Abrahante J.E."/>
            <person name="Garbe J."/>
            <person name="Badalamenti J.P."/>
            <person name="Herman A."/>
            <person name="Mangelson H."/>
            <person name="Liachko I."/>
            <person name="Sullivan S."/>
            <person name="Sone E.D."/>
            <person name="Koren S."/>
            <person name="Silverstein K.A.T."/>
            <person name="Beckman K.B."/>
            <person name="Gohl D.M."/>
        </authorList>
    </citation>
    <scope>NUCLEOTIDE SEQUENCE</scope>
    <source>
        <strain evidence="1">Duluth1</strain>
        <tissue evidence="1">Whole animal</tissue>
    </source>
</reference>
<comment type="caution">
    <text evidence="1">The sequence shown here is derived from an EMBL/GenBank/DDBJ whole genome shotgun (WGS) entry which is preliminary data.</text>
</comment>
<keyword evidence="2" id="KW-1185">Reference proteome</keyword>
<sequence>MLIQVQCEQASVEICIVMNFLGYGSEIRQARRDAYREFDRLMTAVLRGSLLITTGSKAEGLTRIVESDTDIMFVNRVIICIEDVVNDDKLPMEATVFTFSPIACRPGHCRLLLKRAGTKFPKYIFEALCDNENGRPLLSSDLYVETQNQSNELQPTQVRYERAGPSMPFSMFGVFYADVVHSLRCLCPSILKK</sequence>
<organism evidence="1 2">
    <name type="scientific">Dreissena polymorpha</name>
    <name type="common">Zebra mussel</name>
    <name type="synonym">Mytilus polymorpha</name>
    <dbReference type="NCBI Taxonomy" id="45954"/>
    <lineage>
        <taxon>Eukaryota</taxon>
        <taxon>Metazoa</taxon>
        <taxon>Spiralia</taxon>
        <taxon>Lophotrochozoa</taxon>
        <taxon>Mollusca</taxon>
        <taxon>Bivalvia</taxon>
        <taxon>Autobranchia</taxon>
        <taxon>Heteroconchia</taxon>
        <taxon>Euheterodonta</taxon>
        <taxon>Imparidentia</taxon>
        <taxon>Neoheterodontei</taxon>
        <taxon>Myida</taxon>
        <taxon>Dreissenoidea</taxon>
        <taxon>Dreissenidae</taxon>
        <taxon>Dreissena</taxon>
    </lineage>
</organism>
<proteinExistence type="predicted"/>
<gene>
    <name evidence="1" type="ORF">DPMN_038902</name>
</gene>
<dbReference type="EMBL" id="JAIWYP010000002">
    <property type="protein sequence ID" value="KAH3875631.1"/>
    <property type="molecule type" value="Genomic_DNA"/>
</dbReference>
<evidence type="ECO:0000313" key="1">
    <source>
        <dbReference type="EMBL" id="KAH3875631.1"/>
    </source>
</evidence>
<evidence type="ECO:0000313" key="2">
    <source>
        <dbReference type="Proteomes" id="UP000828390"/>
    </source>
</evidence>
<dbReference type="AlphaFoldDB" id="A0A9D4MG68"/>
<reference evidence="1" key="2">
    <citation type="submission" date="2020-11" db="EMBL/GenBank/DDBJ databases">
        <authorList>
            <person name="McCartney M.A."/>
            <person name="Auch B."/>
            <person name="Kono T."/>
            <person name="Mallez S."/>
            <person name="Becker A."/>
            <person name="Gohl D.M."/>
            <person name="Silverstein K.A.T."/>
            <person name="Koren S."/>
            <person name="Bechman K.B."/>
            <person name="Herman A."/>
            <person name="Abrahante J.E."/>
            <person name="Garbe J."/>
        </authorList>
    </citation>
    <scope>NUCLEOTIDE SEQUENCE</scope>
    <source>
        <strain evidence="1">Duluth1</strain>
        <tissue evidence="1">Whole animal</tissue>
    </source>
</reference>
<name>A0A9D4MG68_DREPO</name>
<accession>A0A9D4MG68</accession>